<feature type="region of interest" description="Disordered" evidence="1">
    <location>
        <begin position="32"/>
        <end position="63"/>
    </location>
</feature>
<organism evidence="2 3">
    <name type="scientific">Romanomermis culicivorax</name>
    <name type="common">Nematode worm</name>
    <dbReference type="NCBI Taxonomy" id="13658"/>
    <lineage>
        <taxon>Eukaryota</taxon>
        <taxon>Metazoa</taxon>
        <taxon>Ecdysozoa</taxon>
        <taxon>Nematoda</taxon>
        <taxon>Enoplea</taxon>
        <taxon>Dorylaimia</taxon>
        <taxon>Mermithida</taxon>
        <taxon>Mermithoidea</taxon>
        <taxon>Mermithidae</taxon>
        <taxon>Romanomermis</taxon>
    </lineage>
</organism>
<keyword evidence="2" id="KW-1185">Reference proteome</keyword>
<evidence type="ECO:0000256" key="1">
    <source>
        <dbReference type="SAM" id="MobiDB-lite"/>
    </source>
</evidence>
<protein>
    <submittedName>
        <fullName evidence="3">Uncharacterized protein</fullName>
    </submittedName>
</protein>
<name>A0A915L0N1_ROMCU</name>
<accession>A0A915L0N1</accession>
<proteinExistence type="predicted"/>
<dbReference type="WBParaSite" id="nRc.2.0.1.t43313-RA">
    <property type="protein sequence ID" value="nRc.2.0.1.t43313-RA"/>
    <property type="gene ID" value="nRc.2.0.1.g43313"/>
</dbReference>
<reference evidence="3" key="1">
    <citation type="submission" date="2022-11" db="UniProtKB">
        <authorList>
            <consortium name="WormBaseParasite"/>
        </authorList>
    </citation>
    <scope>IDENTIFICATION</scope>
</reference>
<evidence type="ECO:0000313" key="3">
    <source>
        <dbReference type="WBParaSite" id="nRc.2.0.1.t43313-RA"/>
    </source>
</evidence>
<dbReference type="AlphaFoldDB" id="A0A915L0N1"/>
<sequence length="84" mass="9699">MKNVSPDRRGSFKGGEDWRLTIYTLDRQCSCEPSSQRGFQEVRAEADTGSSDNHSLSKIDEENEETHEFVICERDNFCFFTTIL</sequence>
<dbReference type="Proteomes" id="UP000887565">
    <property type="component" value="Unplaced"/>
</dbReference>
<evidence type="ECO:0000313" key="2">
    <source>
        <dbReference type="Proteomes" id="UP000887565"/>
    </source>
</evidence>